<dbReference type="OrthoDB" id="1258671at2"/>
<gene>
    <name evidence="2" type="ORF">SAMN05421738_11651</name>
</gene>
<accession>A0A1I5AD25</accession>
<feature type="transmembrane region" description="Helical" evidence="1">
    <location>
        <begin position="7"/>
        <end position="27"/>
    </location>
</feature>
<dbReference type="STRING" id="684065.SAMN05421738_11651"/>
<keyword evidence="1" id="KW-0812">Transmembrane</keyword>
<dbReference type="RefSeq" id="WP_092909823.1">
    <property type="nucleotide sequence ID" value="NZ_FOUZ01000016.1"/>
</dbReference>
<protein>
    <submittedName>
        <fullName evidence="2">Uncharacterized protein</fullName>
    </submittedName>
</protein>
<evidence type="ECO:0000256" key="1">
    <source>
        <dbReference type="SAM" id="Phobius"/>
    </source>
</evidence>
<proteinExistence type="predicted"/>
<feature type="transmembrane region" description="Helical" evidence="1">
    <location>
        <begin position="50"/>
        <end position="71"/>
    </location>
</feature>
<feature type="transmembrane region" description="Helical" evidence="1">
    <location>
        <begin position="104"/>
        <end position="122"/>
    </location>
</feature>
<evidence type="ECO:0000313" key="2">
    <source>
        <dbReference type="EMBL" id="SFN60421.1"/>
    </source>
</evidence>
<dbReference type="Proteomes" id="UP000199149">
    <property type="component" value="Unassembled WGS sequence"/>
</dbReference>
<name>A0A1I5AD25_9FLAO</name>
<sequence length="172" mass="19888">MTIKNLFAIILKLTGFFFIIKIFTIVIPEQITLLLNYDIIFPSDITSQEIIPLPIISISVILIVLLFVYYISIYKTEILMKFLRIENYFGDTRIENINIPIEKYVQISILVISIILLIFNIPELIISINTYFGINKNFEINLIPNLISSISISLFAIILILFSDKISRLIIK</sequence>
<organism evidence="2 3">
    <name type="scientific">Algoriella xinjiangensis</name>
    <dbReference type="NCBI Taxonomy" id="684065"/>
    <lineage>
        <taxon>Bacteria</taxon>
        <taxon>Pseudomonadati</taxon>
        <taxon>Bacteroidota</taxon>
        <taxon>Flavobacteriia</taxon>
        <taxon>Flavobacteriales</taxon>
        <taxon>Weeksellaceae</taxon>
        <taxon>Algoriella</taxon>
    </lineage>
</organism>
<reference evidence="3" key="1">
    <citation type="submission" date="2016-10" db="EMBL/GenBank/DDBJ databases">
        <authorList>
            <person name="Varghese N."/>
            <person name="Submissions S."/>
        </authorList>
    </citation>
    <scope>NUCLEOTIDE SEQUENCE [LARGE SCALE GENOMIC DNA]</scope>
    <source>
        <strain evidence="3">XJ109</strain>
    </source>
</reference>
<dbReference type="EMBL" id="FOUZ01000016">
    <property type="protein sequence ID" value="SFN60421.1"/>
    <property type="molecule type" value="Genomic_DNA"/>
</dbReference>
<dbReference type="AlphaFoldDB" id="A0A1I5AD25"/>
<feature type="transmembrane region" description="Helical" evidence="1">
    <location>
        <begin position="142"/>
        <end position="162"/>
    </location>
</feature>
<keyword evidence="1" id="KW-1133">Transmembrane helix</keyword>
<evidence type="ECO:0000313" key="3">
    <source>
        <dbReference type="Proteomes" id="UP000199149"/>
    </source>
</evidence>
<keyword evidence="3" id="KW-1185">Reference proteome</keyword>
<keyword evidence="1" id="KW-0472">Membrane</keyword>